<dbReference type="EMBL" id="KI297939">
    <property type="protein sequence ID" value="ERZ99468.1"/>
    <property type="molecule type" value="Genomic_DNA"/>
</dbReference>
<name>U9SU21_RHIID</name>
<proteinExistence type="predicted"/>
<dbReference type="AlphaFoldDB" id="U9SU21"/>
<dbReference type="HOGENOM" id="CLU_2238045_0_0_1"/>
<organism evidence="1">
    <name type="scientific">Rhizophagus irregularis (strain DAOM 181602 / DAOM 197198 / MUCL 43194)</name>
    <name type="common">Arbuscular mycorrhizal fungus</name>
    <name type="synonym">Glomus intraradices</name>
    <dbReference type="NCBI Taxonomy" id="747089"/>
    <lineage>
        <taxon>Eukaryota</taxon>
        <taxon>Fungi</taxon>
        <taxon>Fungi incertae sedis</taxon>
        <taxon>Mucoromycota</taxon>
        <taxon>Glomeromycotina</taxon>
        <taxon>Glomeromycetes</taxon>
        <taxon>Glomerales</taxon>
        <taxon>Glomeraceae</taxon>
        <taxon>Rhizophagus</taxon>
    </lineage>
</organism>
<protein>
    <submittedName>
        <fullName evidence="1">Uncharacterized protein</fullName>
    </submittedName>
</protein>
<reference evidence="1" key="1">
    <citation type="submission" date="2013-07" db="EMBL/GenBank/DDBJ databases">
        <title>The genome of an arbuscular mycorrhizal fungus provides insights into the evolution of the oldest plant symbiosis.</title>
        <authorList>
            <consortium name="DOE Joint Genome Institute"/>
            <person name="Tisserant E."/>
            <person name="Malbreil M."/>
            <person name="Kuo A."/>
            <person name="Kohler A."/>
            <person name="Symeonidi A."/>
            <person name="Balestrini R."/>
            <person name="Charron P."/>
            <person name="Duensing N."/>
            <person name="Frei-dit-Frey N."/>
            <person name="Gianinazzi-Pearson V."/>
            <person name="Gilbert B."/>
            <person name="Handa Y."/>
            <person name="Hijri M."/>
            <person name="Kaul R."/>
            <person name="Kawaguchi M."/>
            <person name="Krajinski F."/>
            <person name="Lammers P."/>
            <person name="Lapierre D."/>
            <person name="Masclaux F.G."/>
            <person name="Murat C."/>
            <person name="Morin E."/>
            <person name="Ndikumana S."/>
            <person name="Pagni M."/>
            <person name="Petitpierre D."/>
            <person name="Requena N."/>
            <person name="Rosikiewicz P."/>
            <person name="Riley R."/>
            <person name="Saito K."/>
            <person name="San Clemente H."/>
            <person name="Shapiro H."/>
            <person name="van Tuinen D."/>
            <person name="Becard G."/>
            <person name="Bonfante P."/>
            <person name="Paszkowski U."/>
            <person name="Shachar-Hill Y."/>
            <person name="Young J.P."/>
            <person name="Sanders I.R."/>
            <person name="Henrissat B."/>
            <person name="Rensing S.A."/>
            <person name="Grigoriev I.V."/>
            <person name="Corradi N."/>
            <person name="Roux C."/>
            <person name="Martin F."/>
        </authorList>
    </citation>
    <scope>NUCLEOTIDE SEQUENCE</scope>
    <source>
        <strain evidence="1">DAOM 197198</strain>
    </source>
</reference>
<evidence type="ECO:0000313" key="1">
    <source>
        <dbReference type="EMBL" id="ERZ99468.1"/>
    </source>
</evidence>
<gene>
    <name evidence="1" type="ORF">GLOINDRAFT_83546</name>
</gene>
<accession>U9SU21</accession>
<sequence length="105" mass="12573">MCANYWYPELFCSYSSISHYSTYHVKNIGQRPISLSNKIHLLSLTALRNDTPNHRGRYPLQFVQISLRNFWPDNERTSEAIRFHSKNPFETDVFSKYKFTDCIYR</sequence>